<dbReference type="Proteomes" id="UP001596422">
    <property type="component" value="Unassembled WGS sequence"/>
</dbReference>
<protein>
    <submittedName>
        <fullName evidence="1">Uncharacterized protein</fullName>
    </submittedName>
</protein>
<sequence length="78" mass="8749">MSKSIKVVVKRKDEDVAAADPVLAARIGEAVELVRGLRKKGDNLKVMVDKLNEHGHPRPDGEPWDYDSLNAFVHEHHL</sequence>
<evidence type="ECO:0000313" key="2">
    <source>
        <dbReference type="Proteomes" id="UP001596422"/>
    </source>
</evidence>
<accession>A0ABW2A895</accession>
<comment type="caution">
    <text evidence="1">The sequence shown here is derived from an EMBL/GenBank/DDBJ whole genome shotgun (WGS) entry which is preliminary data.</text>
</comment>
<name>A0ABW2A895_9GAMM</name>
<keyword evidence="2" id="KW-1185">Reference proteome</keyword>
<evidence type="ECO:0000313" key="1">
    <source>
        <dbReference type="EMBL" id="MFC6673668.1"/>
    </source>
</evidence>
<dbReference type="RefSeq" id="WP_379912237.1">
    <property type="nucleotide sequence ID" value="NZ_JBHSWE010000001.1"/>
</dbReference>
<reference evidence="2" key="1">
    <citation type="journal article" date="2019" name="Int. J. Syst. Evol. Microbiol.">
        <title>The Global Catalogue of Microorganisms (GCM) 10K type strain sequencing project: providing services to taxonomists for standard genome sequencing and annotation.</title>
        <authorList>
            <consortium name="The Broad Institute Genomics Platform"/>
            <consortium name="The Broad Institute Genome Sequencing Center for Infectious Disease"/>
            <person name="Wu L."/>
            <person name="Ma J."/>
        </authorList>
    </citation>
    <scope>NUCLEOTIDE SEQUENCE [LARGE SCALE GENOMIC DNA]</scope>
    <source>
        <strain evidence="2">NBRC 111756</strain>
    </source>
</reference>
<organism evidence="1 2">
    <name type="scientific">Marinobacterium aestuariivivens</name>
    <dbReference type="NCBI Taxonomy" id="1698799"/>
    <lineage>
        <taxon>Bacteria</taxon>
        <taxon>Pseudomonadati</taxon>
        <taxon>Pseudomonadota</taxon>
        <taxon>Gammaproteobacteria</taxon>
        <taxon>Oceanospirillales</taxon>
        <taxon>Oceanospirillaceae</taxon>
        <taxon>Marinobacterium</taxon>
    </lineage>
</organism>
<proteinExistence type="predicted"/>
<dbReference type="EMBL" id="JBHSWE010000001">
    <property type="protein sequence ID" value="MFC6673668.1"/>
    <property type="molecule type" value="Genomic_DNA"/>
</dbReference>
<gene>
    <name evidence="1" type="ORF">ACFQDL_28935</name>
</gene>